<organism evidence="8 9">
    <name type="scientific">Dactylonectria macrodidyma</name>
    <dbReference type="NCBI Taxonomy" id="307937"/>
    <lineage>
        <taxon>Eukaryota</taxon>
        <taxon>Fungi</taxon>
        <taxon>Dikarya</taxon>
        <taxon>Ascomycota</taxon>
        <taxon>Pezizomycotina</taxon>
        <taxon>Sordariomycetes</taxon>
        <taxon>Hypocreomycetidae</taxon>
        <taxon>Hypocreales</taxon>
        <taxon>Nectriaceae</taxon>
        <taxon>Dactylonectria</taxon>
    </lineage>
</organism>
<comment type="similarity">
    <text evidence="5">Belongs to the SAT4 family.</text>
</comment>
<keyword evidence="3 6" id="KW-1133">Transmembrane helix</keyword>
<feature type="transmembrane region" description="Helical" evidence="6">
    <location>
        <begin position="16"/>
        <end position="41"/>
    </location>
</feature>
<keyword evidence="4 6" id="KW-0472">Membrane</keyword>
<protein>
    <recommendedName>
        <fullName evidence="7">Rhodopsin domain-containing protein</fullName>
    </recommendedName>
</protein>
<accession>A0A9P9FF11</accession>
<dbReference type="GO" id="GO:0016020">
    <property type="term" value="C:membrane"/>
    <property type="evidence" value="ECO:0007669"/>
    <property type="project" value="UniProtKB-SubCell"/>
</dbReference>
<feature type="transmembrane region" description="Helical" evidence="6">
    <location>
        <begin position="53"/>
        <end position="76"/>
    </location>
</feature>
<reference evidence="8" key="1">
    <citation type="journal article" date="2021" name="Nat. Commun.">
        <title>Genetic determinants of endophytism in the Arabidopsis root mycobiome.</title>
        <authorList>
            <person name="Mesny F."/>
            <person name="Miyauchi S."/>
            <person name="Thiergart T."/>
            <person name="Pickel B."/>
            <person name="Atanasova L."/>
            <person name="Karlsson M."/>
            <person name="Huettel B."/>
            <person name="Barry K.W."/>
            <person name="Haridas S."/>
            <person name="Chen C."/>
            <person name="Bauer D."/>
            <person name="Andreopoulos W."/>
            <person name="Pangilinan J."/>
            <person name="LaButti K."/>
            <person name="Riley R."/>
            <person name="Lipzen A."/>
            <person name="Clum A."/>
            <person name="Drula E."/>
            <person name="Henrissat B."/>
            <person name="Kohler A."/>
            <person name="Grigoriev I.V."/>
            <person name="Martin F.M."/>
            <person name="Hacquard S."/>
        </authorList>
    </citation>
    <scope>NUCLEOTIDE SEQUENCE</scope>
    <source>
        <strain evidence="8">MPI-CAGE-AT-0147</strain>
    </source>
</reference>
<keyword evidence="9" id="KW-1185">Reference proteome</keyword>
<comment type="caution">
    <text evidence="8">The sequence shown here is derived from an EMBL/GenBank/DDBJ whole genome shotgun (WGS) entry which is preliminary data.</text>
</comment>
<dbReference type="PANTHER" id="PTHR33048">
    <property type="entry name" value="PTH11-LIKE INTEGRAL MEMBRANE PROTEIN (AFU_ORTHOLOGUE AFUA_5G11245)"/>
    <property type="match status" value="1"/>
</dbReference>
<evidence type="ECO:0000313" key="9">
    <source>
        <dbReference type="Proteomes" id="UP000738349"/>
    </source>
</evidence>
<dbReference type="OrthoDB" id="444631at2759"/>
<evidence type="ECO:0000256" key="3">
    <source>
        <dbReference type="ARBA" id="ARBA00022989"/>
    </source>
</evidence>
<evidence type="ECO:0000313" key="8">
    <source>
        <dbReference type="EMBL" id="KAH7160647.1"/>
    </source>
</evidence>
<feature type="transmembrane region" description="Helical" evidence="6">
    <location>
        <begin position="88"/>
        <end position="109"/>
    </location>
</feature>
<dbReference type="Proteomes" id="UP000738349">
    <property type="component" value="Unassembled WGS sequence"/>
</dbReference>
<gene>
    <name evidence="8" type="ORF">EDB81DRAFT_322548</name>
</gene>
<dbReference type="EMBL" id="JAGMUV010000004">
    <property type="protein sequence ID" value="KAH7160647.1"/>
    <property type="molecule type" value="Genomic_DNA"/>
</dbReference>
<evidence type="ECO:0000256" key="2">
    <source>
        <dbReference type="ARBA" id="ARBA00022692"/>
    </source>
</evidence>
<evidence type="ECO:0000256" key="5">
    <source>
        <dbReference type="ARBA" id="ARBA00038359"/>
    </source>
</evidence>
<proteinExistence type="inferred from homology"/>
<dbReference type="PANTHER" id="PTHR33048:SF92">
    <property type="entry name" value="INTEGRAL MEMBRANE PROTEIN"/>
    <property type="match status" value="1"/>
</dbReference>
<evidence type="ECO:0000256" key="6">
    <source>
        <dbReference type="SAM" id="Phobius"/>
    </source>
</evidence>
<dbReference type="AlphaFoldDB" id="A0A9P9FF11"/>
<evidence type="ECO:0000256" key="1">
    <source>
        <dbReference type="ARBA" id="ARBA00004141"/>
    </source>
</evidence>
<dbReference type="InterPro" id="IPR049326">
    <property type="entry name" value="Rhodopsin_dom_fungi"/>
</dbReference>
<evidence type="ECO:0000259" key="7">
    <source>
        <dbReference type="Pfam" id="PF20684"/>
    </source>
</evidence>
<keyword evidence="2 6" id="KW-0812">Transmembrane</keyword>
<comment type="subcellular location">
    <subcellularLocation>
        <location evidence="1">Membrane</location>
        <topology evidence="1">Multi-pass membrane protein</topology>
    </subcellularLocation>
</comment>
<dbReference type="InterPro" id="IPR052337">
    <property type="entry name" value="SAT4-like"/>
</dbReference>
<name>A0A9P9FF11_9HYPO</name>
<sequence>MFYYELFPISEDRLRLCLYAISVYTTCTLFATGLVHVFWAQSSQCLLVSDPRVWYVGWSLSIASELLVFALPFGILPTLKTLPKRDKTGLICLFLLGAITVVVSTVRFVSTTMSTIDLSTYILSWTEITTQSL</sequence>
<feature type="domain" description="Rhodopsin" evidence="7">
    <location>
        <begin position="1"/>
        <end position="126"/>
    </location>
</feature>
<dbReference type="Pfam" id="PF20684">
    <property type="entry name" value="Fung_rhodopsin"/>
    <property type="match status" value="1"/>
</dbReference>
<evidence type="ECO:0000256" key="4">
    <source>
        <dbReference type="ARBA" id="ARBA00023136"/>
    </source>
</evidence>